<dbReference type="InParanoid" id="Q4CKW5"/>
<dbReference type="Gene3D" id="3.40.50.300">
    <property type="entry name" value="P-loop containing nucleotide triphosphate hydrolases"/>
    <property type="match status" value="2"/>
</dbReference>
<dbReference type="InterPro" id="IPR027417">
    <property type="entry name" value="P-loop_NTPase"/>
</dbReference>
<dbReference type="PANTHER" id="PTHR46961">
    <property type="entry name" value="DYNEIN HEAVY CHAIN 1, AXONEMAL-LIKE PROTEIN"/>
    <property type="match status" value="1"/>
</dbReference>
<evidence type="ECO:0000259" key="1">
    <source>
        <dbReference type="Pfam" id="PF17852"/>
    </source>
</evidence>
<keyword evidence="3" id="KW-1185">Reference proteome</keyword>
<dbReference type="KEGG" id="tcr:474341.9"/>
<reference evidence="2 3" key="1">
    <citation type="journal article" date="2005" name="Science">
        <title>The genome sequence of Trypanosoma cruzi, etiologic agent of Chagas disease.</title>
        <authorList>
            <person name="El-Sayed N.M."/>
            <person name="Myler P.J."/>
            <person name="Bartholomeu D.C."/>
            <person name="Nilsson D."/>
            <person name="Aggarwal G."/>
            <person name="Tran A.N."/>
            <person name="Ghedin E."/>
            <person name="Worthey E.A."/>
            <person name="Delcher A.L."/>
            <person name="Blandin G."/>
            <person name="Westenberger S.J."/>
            <person name="Caler E."/>
            <person name="Cerqueira G.C."/>
            <person name="Branche C."/>
            <person name="Haas B."/>
            <person name="Anupama A."/>
            <person name="Arner E."/>
            <person name="Aslund L."/>
            <person name="Attipoe P."/>
            <person name="Bontempi E."/>
            <person name="Bringaud F."/>
            <person name="Burton P."/>
            <person name="Cadag E."/>
            <person name="Campbell D.A."/>
            <person name="Carrington M."/>
            <person name="Crabtree J."/>
            <person name="Darban H."/>
            <person name="da Silveira J.F."/>
            <person name="de Jong P."/>
            <person name="Edwards K."/>
            <person name="Englund P.T."/>
            <person name="Fazelina G."/>
            <person name="Feldblyum T."/>
            <person name="Ferella M."/>
            <person name="Frasch A.C."/>
            <person name="Gull K."/>
            <person name="Horn D."/>
            <person name="Hou L."/>
            <person name="Huang Y."/>
            <person name="Kindlund E."/>
            <person name="Klingbeil M."/>
            <person name="Kluge S."/>
            <person name="Koo H."/>
            <person name="Lacerda D."/>
            <person name="Levin M.J."/>
            <person name="Lorenzi H."/>
            <person name="Louie T."/>
            <person name="Machado C.R."/>
            <person name="McCulloch R."/>
            <person name="McKenna A."/>
            <person name="Mizuno Y."/>
            <person name="Mottram J.C."/>
            <person name="Nelson S."/>
            <person name="Ochaya S."/>
            <person name="Osoegawa K."/>
            <person name="Pai G."/>
            <person name="Parsons M."/>
            <person name="Pentony M."/>
            <person name="Pettersson U."/>
            <person name="Pop M."/>
            <person name="Ramirez J.L."/>
            <person name="Rinta J."/>
            <person name="Robertson L."/>
            <person name="Salzberg S.L."/>
            <person name="Sanchez D.O."/>
            <person name="Seyler A."/>
            <person name="Sharma R."/>
            <person name="Shetty J."/>
            <person name="Simpson A.J."/>
            <person name="Sisk E."/>
            <person name="Tammi M.T."/>
            <person name="Tarleton R."/>
            <person name="Teixeira S."/>
            <person name="Van Aken S."/>
            <person name="Vogt C."/>
            <person name="Ward P.N."/>
            <person name="Wickstead B."/>
            <person name="Wortman J."/>
            <person name="White O."/>
            <person name="Fraser C.M."/>
            <person name="Stuart K.D."/>
            <person name="Andersson B."/>
        </authorList>
    </citation>
    <scope>NUCLEOTIDE SEQUENCE [LARGE SCALE GENOMIC DNA]</scope>
    <source>
        <strain evidence="2 3">CL Brener</strain>
    </source>
</reference>
<dbReference type="OMA" id="AHEDISW"/>
<dbReference type="SUPFAM" id="SSF52540">
    <property type="entry name" value="P-loop containing nucleoside triphosphate hydrolases"/>
    <property type="match status" value="1"/>
</dbReference>
<dbReference type="SMR" id="Q4CKW5"/>
<dbReference type="GeneID" id="3531585"/>
<organism evidence="2 3">
    <name type="scientific">Trypanosoma cruzi (strain CL Brener)</name>
    <dbReference type="NCBI Taxonomy" id="353153"/>
    <lineage>
        <taxon>Eukaryota</taxon>
        <taxon>Discoba</taxon>
        <taxon>Euglenozoa</taxon>
        <taxon>Kinetoplastea</taxon>
        <taxon>Metakinetoplastina</taxon>
        <taxon>Trypanosomatida</taxon>
        <taxon>Trypanosomatidae</taxon>
        <taxon>Trypanosoma</taxon>
        <taxon>Schizotrypanum</taxon>
    </lineage>
</organism>
<dbReference type="STRING" id="353153.Q4CKW5"/>
<dbReference type="GO" id="GO:0051959">
    <property type="term" value="F:dynein light intermediate chain binding"/>
    <property type="evidence" value="ECO:0007669"/>
    <property type="project" value="InterPro"/>
</dbReference>
<dbReference type="Proteomes" id="UP000002296">
    <property type="component" value="Unassembled WGS sequence"/>
</dbReference>
<comment type="caution">
    <text evidence="2">The sequence shown here is derived from an EMBL/GenBank/DDBJ whole genome shotgun (WGS) entry which is preliminary data.</text>
</comment>
<name>Q4CKW5_TRYCC</name>
<dbReference type="GO" id="GO:0007018">
    <property type="term" value="P:microtubule-based movement"/>
    <property type="evidence" value="ECO:0007669"/>
    <property type="project" value="InterPro"/>
</dbReference>
<sequence length="509" mass="57077">MNPKAITAPQMFGRIDVSGDWHDGVFSSLWRTAVRNAKKRNIWIICDGPVDAIWIENLNTVLDDNKLLTLANGDRIQMTDTMKCCFEVENLANASPATVSRAGIIYISDVILGWKPMLESKLRATTSADGVILPSDVVMTCNPLLAEKLLALFMPAEGAPLESTMTVKAAEFYQKECAVVMKTSVAHLVMNAFHLAVALGEEVGDGVAVSNELALQIFWFSISWAFGGMLESKDRVKFDDFVRQQYDGLPPASEGLVFDFSLNCKTGRWEHWSMFLEKWKYPGDDRLDFSTLFIPTTDSARLHFLANCNFIQKRPTLLMGVSGTAKTVTMEKLLLKIKSGSETSNFRKLNFSSMTTPQNFYNALDDMTEKRMGSTFGPKNCEMLTVFIDDINMPEINEWGDQITNEIVRQVVESSMVYDLGLAGRRKELRGLVYMAAMSHPSGGKNDIPNRLKRHFSVFNVPLPEESSVQQIFGVIFESRFCNDNYARGVQDIAKMLTQMSISFWRAIG</sequence>
<proteinExistence type="predicted"/>
<dbReference type="Pfam" id="PF17852">
    <property type="entry name" value="Dynein_AAA_lid"/>
    <property type="match status" value="1"/>
</dbReference>
<dbReference type="InterPro" id="IPR041466">
    <property type="entry name" value="Dynein_AAA5_ext"/>
</dbReference>
<dbReference type="Pfam" id="PF12775">
    <property type="entry name" value="AAA_7"/>
    <property type="match status" value="1"/>
</dbReference>
<evidence type="ECO:0000313" key="2">
    <source>
        <dbReference type="EMBL" id="EAN80917.1"/>
    </source>
</evidence>
<feature type="non-terminal residue" evidence="2">
    <location>
        <position position="509"/>
    </location>
</feature>
<dbReference type="Gene3D" id="1.10.472.130">
    <property type="match status" value="1"/>
</dbReference>
<gene>
    <name evidence="2" type="ORF">Tc00.1047053474341.9</name>
</gene>
<dbReference type="eggNOG" id="KOG3595">
    <property type="taxonomic scope" value="Eukaryota"/>
</dbReference>
<dbReference type="GO" id="GO:0045505">
    <property type="term" value="F:dynein intermediate chain binding"/>
    <property type="evidence" value="ECO:0007669"/>
    <property type="project" value="InterPro"/>
</dbReference>
<dbReference type="RefSeq" id="XP_802363.1">
    <property type="nucleotide sequence ID" value="XM_797270.1"/>
</dbReference>
<protein>
    <submittedName>
        <fullName evidence="2">Dynein heavy chain, putative</fullName>
    </submittedName>
</protein>
<dbReference type="EMBL" id="AAHK01005909">
    <property type="protein sequence ID" value="EAN80917.1"/>
    <property type="molecule type" value="Genomic_DNA"/>
</dbReference>
<dbReference type="AlphaFoldDB" id="Q4CKW5"/>
<dbReference type="PaxDb" id="353153-Q4CKW5"/>
<feature type="domain" description="Dynein heavy chain AAA 5 extension" evidence="1">
    <location>
        <begin position="168"/>
        <end position="273"/>
    </location>
</feature>
<accession>Q4CKW5</accession>
<dbReference type="InterPro" id="IPR026983">
    <property type="entry name" value="DHC"/>
</dbReference>
<evidence type="ECO:0000313" key="3">
    <source>
        <dbReference type="Proteomes" id="UP000002296"/>
    </source>
</evidence>
<dbReference type="Gene3D" id="1.20.920.30">
    <property type="match status" value="1"/>
</dbReference>
<dbReference type="GO" id="GO:0030286">
    <property type="term" value="C:dynein complex"/>
    <property type="evidence" value="ECO:0007669"/>
    <property type="project" value="InterPro"/>
</dbReference>
<dbReference type="FunFam" id="1.10.472.130:FF:000018">
    <property type="entry name" value="Dynein heavy chain, putative"/>
    <property type="match status" value="1"/>
</dbReference>